<sequence>MSNSQPNNQGSAFKFNIDVLVRGSSNAEVKKKLLQLLGDPDILDIQINARAEQKDYNAGSVQHVEPPHLQSQQPKAVRAEHERSSSESIEIEIKKYISHRTLVRLEVNKAKGVRLSMPVRILNYDASNMLLNVYHDDEKSVYAFHLYEIENMTPYSK</sequence>
<dbReference type="EMBL" id="FXAZ01000005">
    <property type="protein sequence ID" value="SMG54408.1"/>
    <property type="molecule type" value="Genomic_DNA"/>
</dbReference>
<gene>
    <name evidence="2" type="ORF">SAMN06295960_3708</name>
</gene>
<dbReference type="RefSeq" id="WP_085496631.1">
    <property type="nucleotide sequence ID" value="NZ_FXAZ01000005.1"/>
</dbReference>
<evidence type="ECO:0000313" key="2">
    <source>
        <dbReference type="EMBL" id="SMG54408.1"/>
    </source>
</evidence>
<feature type="region of interest" description="Disordered" evidence="1">
    <location>
        <begin position="56"/>
        <end position="84"/>
    </location>
</feature>
<keyword evidence="3" id="KW-1185">Reference proteome</keyword>
<protein>
    <submittedName>
        <fullName evidence="2">Uncharacterized protein</fullName>
    </submittedName>
</protein>
<organism evidence="2 3">
    <name type="scientific">Paenibacillus aquistagni</name>
    <dbReference type="NCBI Taxonomy" id="1852522"/>
    <lineage>
        <taxon>Bacteria</taxon>
        <taxon>Bacillati</taxon>
        <taxon>Bacillota</taxon>
        <taxon>Bacilli</taxon>
        <taxon>Bacillales</taxon>
        <taxon>Paenibacillaceae</taxon>
        <taxon>Paenibacillus</taxon>
    </lineage>
</organism>
<evidence type="ECO:0000256" key="1">
    <source>
        <dbReference type="SAM" id="MobiDB-lite"/>
    </source>
</evidence>
<name>A0A1X7LKJ4_9BACL</name>
<dbReference type="Proteomes" id="UP000193834">
    <property type="component" value="Unassembled WGS sequence"/>
</dbReference>
<dbReference type="OrthoDB" id="2655795at2"/>
<accession>A0A1X7LKJ4</accession>
<proteinExistence type="predicted"/>
<reference evidence="2 3" key="1">
    <citation type="submission" date="2017-04" db="EMBL/GenBank/DDBJ databases">
        <authorList>
            <person name="Afonso C.L."/>
            <person name="Miller P.J."/>
            <person name="Scott M.A."/>
            <person name="Spackman E."/>
            <person name="Goraichik I."/>
            <person name="Dimitrov K.M."/>
            <person name="Suarez D.L."/>
            <person name="Swayne D.E."/>
        </authorList>
    </citation>
    <scope>NUCLEOTIDE SEQUENCE [LARGE SCALE GENOMIC DNA]</scope>
    <source>
        <strain evidence="2 3">11</strain>
    </source>
</reference>
<evidence type="ECO:0000313" key="3">
    <source>
        <dbReference type="Proteomes" id="UP000193834"/>
    </source>
</evidence>
<dbReference type="AlphaFoldDB" id="A0A1X7LKJ4"/>